<evidence type="ECO:0000256" key="5">
    <source>
        <dbReference type="ARBA" id="ARBA00022984"/>
    </source>
</evidence>
<evidence type="ECO:0000256" key="4">
    <source>
        <dbReference type="ARBA" id="ARBA00022960"/>
    </source>
</evidence>
<name>A0A927GQH8_9BACL</name>
<reference evidence="8" key="1">
    <citation type="submission" date="2020-09" db="EMBL/GenBank/DDBJ databases">
        <title>A novel bacterium of genus Paenibacillus, isolated from South China Sea.</title>
        <authorList>
            <person name="Huang H."/>
            <person name="Mo K."/>
            <person name="Hu Y."/>
        </authorList>
    </citation>
    <scope>NUCLEOTIDE SEQUENCE</scope>
    <source>
        <strain evidence="8">IB182496</strain>
    </source>
</reference>
<dbReference type="GO" id="GO:0008360">
    <property type="term" value="P:regulation of cell shape"/>
    <property type="evidence" value="ECO:0007669"/>
    <property type="project" value="UniProtKB-KW"/>
</dbReference>
<dbReference type="Pfam" id="PF08245">
    <property type="entry name" value="Mur_ligase_M"/>
    <property type="match status" value="1"/>
</dbReference>
<evidence type="ECO:0000256" key="2">
    <source>
        <dbReference type="ARBA" id="ARBA00022741"/>
    </source>
</evidence>
<keyword evidence="6" id="KW-0961">Cell wall biogenesis/degradation</keyword>
<dbReference type="AlphaFoldDB" id="A0A927GQH8"/>
<dbReference type="GO" id="GO:0005737">
    <property type="term" value="C:cytoplasm"/>
    <property type="evidence" value="ECO:0007669"/>
    <property type="project" value="InterPro"/>
</dbReference>
<organism evidence="8 9">
    <name type="scientific">Paenibacillus sabuli</name>
    <dbReference type="NCBI Taxonomy" id="2772509"/>
    <lineage>
        <taxon>Bacteria</taxon>
        <taxon>Bacillati</taxon>
        <taxon>Bacillota</taxon>
        <taxon>Bacilli</taxon>
        <taxon>Bacillales</taxon>
        <taxon>Paenibacillaceae</taxon>
        <taxon>Paenibacillus</taxon>
    </lineage>
</organism>
<keyword evidence="4" id="KW-0133">Cell shape</keyword>
<evidence type="ECO:0000313" key="8">
    <source>
        <dbReference type="EMBL" id="MBD2844398.1"/>
    </source>
</evidence>
<dbReference type="SUPFAM" id="SSF53623">
    <property type="entry name" value="MurD-like peptide ligases, catalytic domain"/>
    <property type="match status" value="1"/>
</dbReference>
<dbReference type="InterPro" id="IPR013221">
    <property type="entry name" value="Mur_ligase_cen"/>
</dbReference>
<proteinExistence type="predicted"/>
<dbReference type="GO" id="GO:0051301">
    <property type="term" value="P:cell division"/>
    <property type="evidence" value="ECO:0007669"/>
    <property type="project" value="InterPro"/>
</dbReference>
<dbReference type="RefSeq" id="WP_190915052.1">
    <property type="nucleotide sequence ID" value="NZ_JACXIZ010000011.1"/>
</dbReference>
<comment type="caution">
    <text evidence="8">The sequence shown here is derived from an EMBL/GenBank/DDBJ whole genome shotgun (WGS) entry which is preliminary data.</text>
</comment>
<evidence type="ECO:0000256" key="3">
    <source>
        <dbReference type="ARBA" id="ARBA00022840"/>
    </source>
</evidence>
<dbReference type="GO" id="GO:0005524">
    <property type="term" value="F:ATP binding"/>
    <property type="evidence" value="ECO:0007669"/>
    <property type="project" value="UniProtKB-KW"/>
</dbReference>
<dbReference type="EC" id="6.3.2.9" evidence="8"/>
<dbReference type="InterPro" id="IPR005762">
    <property type="entry name" value="MurD"/>
</dbReference>
<dbReference type="Proteomes" id="UP000621560">
    <property type="component" value="Unassembled WGS sequence"/>
</dbReference>
<keyword evidence="9" id="KW-1185">Reference proteome</keyword>
<keyword evidence="1 8" id="KW-0436">Ligase</keyword>
<evidence type="ECO:0000259" key="7">
    <source>
        <dbReference type="Pfam" id="PF08245"/>
    </source>
</evidence>
<protein>
    <submittedName>
        <fullName evidence="8">UDP-N-acetylmuramoyl-L-alanine--D-glutamate ligase</fullName>
        <ecNumber evidence="8">6.3.2.9</ecNumber>
    </submittedName>
</protein>
<dbReference type="PANTHER" id="PTHR43692">
    <property type="entry name" value="UDP-N-ACETYLMURAMOYLALANINE--D-GLUTAMATE LIGASE"/>
    <property type="match status" value="1"/>
</dbReference>
<dbReference type="PANTHER" id="PTHR43692:SF1">
    <property type="entry name" value="UDP-N-ACETYLMURAMOYLALANINE--D-GLUTAMATE LIGASE"/>
    <property type="match status" value="1"/>
</dbReference>
<sequence length="324" mass="34265">MNDPSSYRGRRVVVLGLAKSGVSAATALHRLGADVVVNDRKPREQSPEAEQLEALGIPVICGHHPDDLIDEDTALLVKNPGIPYSAPPVVRAEAAGVEIVTEVELAYRLSRAPILGITGSNGKTTTTTWTGALLSAAGIRPLIAGNIGRPMIEAALEAEPDDWLVTELSSFQLKGTTDFRPAVAVVLNLAETHLDYHGTMDDYVASKAKLLVNQRPEDTAVLNWDDPRCRELAALTPARLLSFSLTEELAAGVFVRPPYPAQPAARPDTSRRVIVCRDAAGREDELLEVGELGVPGRHNAANALAAVAAAVAAGAAPARLAQPL</sequence>
<keyword evidence="5" id="KW-0573">Peptidoglycan synthesis</keyword>
<dbReference type="GO" id="GO:0071555">
    <property type="term" value="P:cell wall organization"/>
    <property type="evidence" value="ECO:0007669"/>
    <property type="project" value="UniProtKB-KW"/>
</dbReference>
<dbReference type="Gene3D" id="3.40.1190.10">
    <property type="entry name" value="Mur-like, catalytic domain"/>
    <property type="match status" value="1"/>
</dbReference>
<evidence type="ECO:0000256" key="6">
    <source>
        <dbReference type="ARBA" id="ARBA00023316"/>
    </source>
</evidence>
<dbReference type="EMBL" id="JACXIZ010000011">
    <property type="protein sequence ID" value="MBD2844398.1"/>
    <property type="molecule type" value="Genomic_DNA"/>
</dbReference>
<dbReference type="NCBIfam" id="TIGR01087">
    <property type="entry name" value="murD"/>
    <property type="match status" value="1"/>
</dbReference>
<dbReference type="Pfam" id="PF21799">
    <property type="entry name" value="MurD-like_N"/>
    <property type="match status" value="1"/>
</dbReference>
<dbReference type="Gene3D" id="3.40.50.720">
    <property type="entry name" value="NAD(P)-binding Rossmann-like Domain"/>
    <property type="match status" value="1"/>
</dbReference>
<accession>A0A927GQH8</accession>
<feature type="non-terminal residue" evidence="8">
    <location>
        <position position="324"/>
    </location>
</feature>
<dbReference type="GO" id="GO:0009252">
    <property type="term" value="P:peptidoglycan biosynthetic process"/>
    <property type="evidence" value="ECO:0007669"/>
    <property type="project" value="UniProtKB-KW"/>
</dbReference>
<evidence type="ECO:0000256" key="1">
    <source>
        <dbReference type="ARBA" id="ARBA00022598"/>
    </source>
</evidence>
<dbReference type="GO" id="GO:0008764">
    <property type="term" value="F:UDP-N-acetylmuramoylalanine-D-glutamate ligase activity"/>
    <property type="evidence" value="ECO:0007669"/>
    <property type="project" value="UniProtKB-EC"/>
</dbReference>
<feature type="domain" description="Mur ligase central" evidence="7">
    <location>
        <begin position="117"/>
        <end position="310"/>
    </location>
</feature>
<gene>
    <name evidence="8" type="primary">murD</name>
    <name evidence="8" type="ORF">IDH44_04285</name>
</gene>
<dbReference type="SUPFAM" id="SSF51984">
    <property type="entry name" value="MurCD N-terminal domain"/>
    <property type="match status" value="1"/>
</dbReference>
<keyword evidence="2" id="KW-0547">Nucleotide-binding</keyword>
<dbReference type="InterPro" id="IPR036565">
    <property type="entry name" value="Mur-like_cat_sf"/>
</dbReference>
<keyword evidence="3" id="KW-0067">ATP-binding</keyword>
<evidence type="ECO:0000313" key="9">
    <source>
        <dbReference type="Proteomes" id="UP000621560"/>
    </source>
</evidence>